<dbReference type="PANTHER" id="PTHR43415">
    <property type="entry name" value="SPERMIDINE N(1)-ACETYLTRANSFERASE"/>
    <property type="match status" value="1"/>
</dbReference>
<evidence type="ECO:0000313" key="2">
    <source>
        <dbReference type="EMBL" id="ROL66686.1"/>
    </source>
</evidence>
<proteinExistence type="predicted"/>
<name>A0A423D544_9PSED</name>
<reference evidence="2 3" key="1">
    <citation type="submission" date="2016-10" db="EMBL/GenBank/DDBJ databases">
        <title>Comparative genome analysis of multiple Pseudomonas spp. focuses on biocontrol and plant growth promoting traits.</title>
        <authorList>
            <person name="Tao X.-Y."/>
            <person name="Taylor C.G."/>
        </authorList>
    </citation>
    <scope>NUCLEOTIDE SEQUENCE [LARGE SCALE GENOMIC DNA]</scope>
    <source>
        <strain evidence="2 3">15D11</strain>
    </source>
</reference>
<dbReference type="EMBL" id="MOAM01000028">
    <property type="protein sequence ID" value="ROL66686.1"/>
    <property type="molecule type" value="Genomic_DNA"/>
</dbReference>
<dbReference type="SUPFAM" id="SSF55729">
    <property type="entry name" value="Acyl-CoA N-acyltransferases (Nat)"/>
    <property type="match status" value="1"/>
</dbReference>
<dbReference type="NCBIfam" id="TIGR03585">
    <property type="entry name" value="PseH"/>
    <property type="match status" value="1"/>
</dbReference>
<dbReference type="InterPro" id="IPR016181">
    <property type="entry name" value="Acyl_CoA_acyltransferase"/>
</dbReference>
<dbReference type="PANTHER" id="PTHR43415:SF3">
    <property type="entry name" value="GNAT-FAMILY ACETYLTRANSFERASE"/>
    <property type="match status" value="1"/>
</dbReference>
<dbReference type="GO" id="GO:0016747">
    <property type="term" value="F:acyltransferase activity, transferring groups other than amino-acyl groups"/>
    <property type="evidence" value="ECO:0007669"/>
    <property type="project" value="InterPro"/>
</dbReference>
<feature type="domain" description="N-acetyltransferase" evidence="1">
    <location>
        <begin position="2"/>
        <end position="120"/>
    </location>
</feature>
<accession>A0A423D544</accession>
<dbReference type="Pfam" id="PF13302">
    <property type="entry name" value="Acetyltransf_3"/>
    <property type="match status" value="1"/>
</dbReference>
<dbReference type="Proteomes" id="UP000285286">
    <property type="component" value="Unassembled WGS sequence"/>
</dbReference>
<organism evidence="2 3">
    <name type="scientific">Pseudomonas vranovensis</name>
    <dbReference type="NCBI Taxonomy" id="321661"/>
    <lineage>
        <taxon>Bacteria</taxon>
        <taxon>Pseudomonadati</taxon>
        <taxon>Pseudomonadota</taxon>
        <taxon>Gammaproteobacteria</taxon>
        <taxon>Pseudomonadales</taxon>
        <taxon>Pseudomonadaceae</taxon>
        <taxon>Pseudomonas</taxon>
    </lineage>
</organism>
<evidence type="ECO:0000313" key="3">
    <source>
        <dbReference type="Proteomes" id="UP000285286"/>
    </source>
</evidence>
<gene>
    <name evidence="2" type="ORF">BHU25_20135</name>
</gene>
<comment type="caution">
    <text evidence="2">The sequence shown here is derived from an EMBL/GenBank/DDBJ whole genome shotgun (WGS) entry which is preliminary data.</text>
</comment>
<sequence length="167" mass="19584">MLEWRNAPAVRANMYTRHVISEQEHLAWWQRLQQRQDQQYFMYEWHGGAAGIVGFTDIDTHSANASWAFYAAPDAAKGTGSRMEFLALEHAFNVLQLNKLNCEVLAFNSAVIKLHQKFAFQVEGIFREQHRVDDAYVDIYRLALLSREWDMHRDVMQEKLNKLIRGQ</sequence>
<protein>
    <submittedName>
        <fullName evidence="2">UDP-4-amino-4, 6-dideoxy-N-acetyl-beta-L-altrosamine N-acetyltransferase</fullName>
    </submittedName>
</protein>
<dbReference type="InterPro" id="IPR020036">
    <property type="entry name" value="PseH"/>
</dbReference>
<evidence type="ECO:0000259" key="1">
    <source>
        <dbReference type="Pfam" id="PF13302"/>
    </source>
</evidence>
<dbReference type="AlphaFoldDB" id="A0A423D544"/>
<keyword evidence="3" id="KW-1185">Reference proteome</keyword>
<keyword evidence="2" id="KW-0808">Transferase</keyword>
<dbReference type="Gene3D" id="3.40.630.30">
    <property type="match status" value="1"/>
</dbReference>
<dbReference type="InterPro" id="IPR000182">
    <property type="entry name" value="GNAT_dom"/>
</dbReference>